<keyword evidence="2" id="KW-1185">Reference proteome</keyword>
<evidence type="ECO:0000313" key="2">
    <source>
        <dbReference type="Proteomes" id="UP000664167"/>
    </source>
</evidence>
<comment type="caution">
    <text evidence="1">The sequence shown here is derived from an EMBL/GenBank/DDBJ whole genome shotgun (WGS) entry which is preliminary data.</text>
</comment>
<accession>A0A939F7I0</accession>
<protein>
    <submittedName>
        <fullName evidence="1">Uncharacterized protein</fullName>
    </submittedName>
</protein>
<dbReference type="RefSeq" id="WP_206962783.1">
    <property type="nucleotide sequence ID" value="NZ_BAAAJJ010000003.1"/>
</dbReference>
<dbReference type="Proteomes" id="UP000664167">
    <property type="component" value="Unassembled WGS sequence"/>
</dbReference>
<name>A0A939F7I0_9ACTN</name>
<gene>
    <name evidence="1" type="ORF">J0695_16345</name>
</gene>
<reference evidence="1" key="1">
    <citation type="submission" date="2021-03" db="EMBL/GenBank/DDBJ databases">
        <title>Streptomyces poriferae sp. nov., a novel marine sponge-derived Actinobacteria species with anti-MRSA activity.</title>
        <authorList>
            <person name="Sandoval-Powers M."/>
            <person name="Kralova S."/>
            <person name="Nguyen G.-S."/>
            <person name="Fawwal D."/>
            <person name="Degnes K."/>
            <person name="Klinkenberg G."/>
            <person name="Sletta H."/>
            <person name="Wentzel A."/>
            <person name="Liles M.R."/>
        </authorList>
    </citation>
    <scope>NUCLEOTIDE SEQUENCE</scope>
    <source>
        <strain evidence="1">DSM 41794</strain>
    </source>
</reference>
<dbReference type="EMBL" id="JAFLRJ010000149">
    <property type="protein sequence ID" value="MBO0513358.1"/>
    <property type="molecule type" value="Genomic_DNA"/>
</dbReference>
<evidence type="ECO:0000313" key="1">
    <source>
        <dbReference type="EMBL" id="MBO0513358.1"/>
    </source>
</evidence>
<organism evidence="1 2">
    <name type="scientific">Streptomyces beijiangensis</name>
    <dbReference type="NCBI Taxonomy" id="163361"/>
    <lineage>
        <taxon>Bacteria</taxon>
        <taxon>Bacillati</taxon>
        <taxon>Actinomycetota</taxon>
        <taxon>Actinomycetes</taxon>
        <taxon>Kitasatosporales</taxon>
        <taxon>Streptomycetaceae</taxon>
        <taxon>Streptomyces</taxon>
    </lineage>
</organism>
<proteinExistence type="predicted"/>
<dbReference type="AlphaFoldDB" id="A0A939F7I0"/>
<sequence length="282" mass="29417">MARNLWIGKPGLLREISQAARSWDRSAELNVSEFKSLEGRITTVAPARSSRRLKLSWDSMEPADAQHLVRIARRINGPGMTGSSRNAGAGPVVVLDPASVNLLDPYQAAGQSSEAGGADQWFTVQGAITISPFIGDTVVGDCQDPATRIGWRHGVWTGWPVVPGMQVSWMVPPDWISAVATAQLDWKDVDGAYLSTDSVTGSVVTATAPAGAAFVTPVGGPGATGMTGLAGACLTIGEQPVAFALGDGCPAMSVTGYTDTPAARLPYRSISIDLVEVNSAVL</sequence>